<dbReference type="EMBL" id="BAAAPN010000012">
    <property type="protein sequence ID" value="GAA1746936.1"/>
    <property type="molecule type" value="Genomic_DNA"/>
</dbReference>
<evidence type="ECO:0000256" key="3">
    <source>
        <dbReference type="ARBA" id="ARBA00022578"/>
    </source>
</evidence>
<feature type="compositionally biased region" description="Low complexity" evidence="6">
    <location>
        <begin position="201"/>
        <end position="213"/>
    </location>
</feature>
<sequence>MTETLPSVSSMPKEAKKTRRVSRSETERAAVRELVKAARARGEDLTGPDGLLKVLTKDVLEIALEEEMTEHLGYDKHAAEGRNNANSRNGTRAKTVTTPAAGEVVIEVPRDRDGTFEPVIVKKRQRRLNDVDAVVLSLFARGLTTGEISAHFAWGYLPLAGAVYGVSISKDTISRITDKVIEWGRPRVRGRCRRGPRGRCRPSTPRSSSMPSSVLVRDGQVANRPFYVAIGVDLNGRRDVLGLWAGTHGSGESAKYWLAVLTELKNRGVRDVFFLVCDGLKGLPDSVATVFPDTTVQTCVIHLIRGTFKFASLASGRYPQKKYWQQLAVDMKRIYTAPNADAAWAAFEEFEEKWAKPYPAIATLWRNAWSTFIPFLDYDVEIRRVLFSTNAIESQNARYRRAVNAKGHFPTEQAAMKTLYLVTRSLDPKGLGQARWVTRWKPALNAFAVTFETRMPAAENL</sequence>
<dbReference type="RefSeq" id="WP_344061508.1">
    <property type="nucleotide sequence ID" value="NZ_BAAAPN010000012.1"/>
</dbReference>
<keyword evidence="5" id="KW-0233">DNA recombination</keyword>
<comment type="caution">
    <text evidence="7">The sequence shown here is derived from an EMBL/GenBank/DDBJ whole genome shotgun (WGS) entry which is preliminary data.</text>
</comment>
<protein>
    <submittedName>
        <fullName evidence="7">IS256-like element IS1554 family transposase</fullName>
    </submittedName>
</protein>
<dbReference type="NCBIfam" id="NF033543">
    <property type="entry name" value="transpos_IS256"/>
    <property type="match status" value="1"/>
</dbReference>
<feature type="region of interest" description="Disordered" evidence="6">
    <location>
        <begin position="1"/>
        <end position="27"/>
    </location>
</feature>
<dbReference type="Pfam" id="PF00872">
    <property type="entry name" value="Transposase_mut"/>
    <property type="match status" value="2"/>
</dbReference>
<dbReference type="InterPro" id="IPR001207">
    <property type="entry name" value="Transposase_mutator"/>
</dbReference>
<comment type="function">
    <text evidence="1">Required for the transposition of the insertion element.</text>
</comment>
<gene>
    <name evidence="7" type="ORF">GCM10009810_04520</name>
</gene>
<dbReference type="PANTHER" id="PTHR33217">
    <property type="entry name" value="TRANSPOSASE FOR INSERTION SEQUENCE ELEMENT IS1081"/>
    <property type="match status" value="1"/>
</dbReference>
<reference evidence="7 8" key="1">
    <citation type="journal article" date="2019" name="Int. J. Syst. Evol. Microbiol.">
        <title>The Global Catalogue of Microorganisms (GCM) 10K type strain sequencing project: providing services to taxonomists for standard genome sequencing and annotation.</title>
        <authorList>
            <consortium name="The Broad Institute Genomics Platform"/>
            <consortium name="The Broad Institute Genome Sequencing Center for Infectious Disease"/>
            <person name="Wu L."/>
            <person name="Ma J."/>
        </authorList>
    </citation>
    <scope>NUCLEOTIDE SEQUENCE [LARGE SCALE GENOMIC DNA]</scope>
    <source>
        <strain evidence="7 8">JCM 15591</strain>
    </source>
</reference>
<evidence type="ECO:0000313" key="7">
    <source>
        <dbReference type="EMBL" id="GAA1746936.1"/>
    </source>
</evidence>
<feature type="compositionally biased region" description="Polar residues" evidence="6">
    <location>
        <begin position="1"/>
        <end position="10"/>
    </location>
</feature>
<evidence type="ECO:0000256" key="4">
    <source>
        <dbReference type="ARBA" id="ARBA00023125"/>
    </source>
</evidence>
<dbReference type="Proteomes" id="UP001501475">
    <property type="component" value="Unassembled WGS sequence"/>
</dbReference>
<proteinExistence type="inferred from homology"/>
<name>A0ABN2K2W9_9MICO</name>
<keyword evidence="4" id="KW-0238">DNA-binding</keyword>
<accession>A0ABN2K2W9</accession>
<organism evidence="7 8">
    <name type="scientific">Nostocoides vanveenii</name>
    <dbReference type="NCBI Taxonomy" id="330835"/>
    <lineage>
        <taxon>Bacteria</taxon>
        <taxon>Bacillati</taxon>
        <taxon>Actinomycetota</taxon>
        <taxon>Actinomycetes</taxon>
        <taxon>Micrococcales</taxon>
        <taxon>Intrasporangiaceae</taxon>
        <taxon>Nostocoides</taxon>
    </lineage>
</organism>
<keyword evidence="8" id="KW-1185">Reference proteome</keyword>
<feature type="region of interest" description="Disordered" evidence="6">
    <location>
        <begin position="192"/>
        <end position="213"/>
    </location>
</feature>
<evidence type="ECO:0000256" key="2">
    <source>
        <dbReference type="ARBA" id="ARBA00010961"/>
    </source>
</evidence>
<dbReference type="PANTHER" id="PTHR33217:SF8">
    <property type="entry name" value="MUTATOR FAMILY TRANSPOSASE"/>
    <property type="match status" value="1"/>
</dbReference>
<comment type="similarity">
    <text evidence="2">Belongs to the transposase mutator family.</text>
</comment>
<dbReference type="PROSITE" id="PS01007">
    <property type="entry name" value="TRANSPOSASE_MUTATOR"/>
    <property type="match status" value="1"/>
</dbReference>
<evidence type="ECO:0000313" key="8">
    <source>
        <dbReference type="Proteomes" id="UP001501475"/>
    </source>
</evidence>
<evidence type="ECO:0000256" key="6">
    <source>
        <dbReference type="SAM" id="MobiDB-lite"/>
    </source>
</evidence>
<evidence type="ECO:0000256" key="5">
    <source>
        <dbReference type="ARBA" id="ARBA00023172"/>
    </source>
</evidence>
<keyword evidence="3" id="KW-0815">Transposition</keyword>
<evidence type="ECO:0000256" key="1">
    <source>
        <dbReference type="ARBA" id="ARBA00002190"/>
    </source>
</evidence>